<dbReference type="InterPro" id="IPR010226">
    <property type="entry name" value="NADH_quinone_OxRdtase_chainI"/>
</dbReference>
<dbReference type="AlphaFoldDB" id="A0ABD2ISF3"/>
<feature type="region of interest" description="Disordered" evidence="2">
    <location>
        <begin position="239"/>
        <end position="291"/>
    </location>
</feature>
<accession>A0ABD2ISF3</accession>
<protein>
    <submittedName>
        <fullName evidence="3">Uncharacterized protein</fullName>
    </submittedName>
</protein>
<proteinExistence type="predicted"/>
<keyword evidence="4" id="KW-1185">Reference proteome</keyword>
<evidence type="ECO:0000313" key="3">
    <source>
        <dbReference type="EMBL" id="KAL3082468.1"/>
    </source>
</evidence>
<feature type="compositionally biased region" description="Pro residues" evidence="2">
    <location>
        <begin position="240"/>
        <end position="249"/>
    </location>
</feature>
<dbReference type="PANTHER" id="PTHR10849">
    <property type="entry name" value="NADH DEHYDROGENASE UBIQUINONE IRON-SULFUR PROTEIN 8, MITOCHONDRIAL"/>
    <property type="match status" value="1"/>
</dbReference>
<organism evidence="3 4">
    <name type="scientific">Heterodera trifolii</name>
    <dbReference type="NCBI Taxonomy" id="157864"/>
    <lineage>
        <taxon>Eukaryota</taxon>
        <taxon>Metazoa</taxon>
        <taxon>Ecdysozoa</taxon>
        <taxon>Nematoda</taxon>
        <taxon>Chromadorea</taxon>
        <taxon>Rhabditida</taxon>
        <taxon>Tylenchina</taxon>
        <taxon>Tylenchomorpha</taxon>
        <taxon>Tylenchoidea</taxon>
        <taxon>Heteroderidae</taxon>
        <taxon>Heteroderinae</taxon>
        <taxon>Heterodera</taxon>
    </lineage>
</organism>
<name>A0ABD2ISF3_9BILA</name>
<comment type="cofactor">
    <cofactor evidence="1">
        <name>[4Fe-4S] cluster</name>
        <dbReference type="ChEBI" id="CHEBI:49883"/>
    </cofactor>
</comment>
<feature type="compositionally biased region" description="Basic and acidic residues" evidence="2">
    <location>
        <begin position="251"/>
        <end position="264"/>
    </location>
</feature>
<comment type="caution">
    <text evidence="3">The sequence shown here is derived from an EMBL/GenBank/DDBJ whole genome shotgun (WGS) entry which is preliminary data.</text>
</comment>
<dbReference type="PANTHER" id="PTHR10849:SF20">
    <property type="entry name" value="NADH DEHYDROGENASE [UBIQUINONE] IRON-SULFUR PROTEIN 8, MITOCHONDRIAL"/>
    <property type="match status" value="1"/>
</dbReference>
<dbReference type="EMBL" id="JBICBT010001108">
    <property type="protein sequence ID" value="KAL3082468.1"/>
    <property type="molecule type" value="Genomic_DNA"/>
</dbReference>
<feature type="compositionally biased region" description="Basic and acidic residues" evidence="2">
    <location>
        <begin position="271"/>
        <end position="280"/>
    </location>
</feature>
<evidence type="ECO:0000256" key="2">
    <source>
        <dbReference type="SAM" id="MobiDB-lite"/>
    </source>
</evidence>
<dbReference type="Gene3D" id="3.30.70.3270">
    <property type="match status" value="1"/>
</dbReference>
<sequence>MSHHGNIHSSGSPLLDMGQALPDAPTICPYCNKNPKGCWTLSEGRPRLIDFVQQAVGRAIVRRLWQMSTSDMTDPFVAHFEQLRRSDGMFALDGIGAAQVADLHSSMNNFDMNDLLSVRFSPGRKSLNTITMSFCPFPSSVPNTYLAYSDGTVQGDDISSAAMATMLFYKMIKECSTVVGHTFMEPVTINYPFEKGPLSSRFRTEHACRPIRGEERRIACKLCEAICPAQVSAVCAGAPALPPPRPPPRGATREQRVPKGRRNEATMPLKEAGRTARDQMGHGPLNDGTAF</sequence>
<evidence type="ECO:0000256" key="1">
    <source>
        <dbReference type="ARBA" id="ARBA00001966"/>
    </source>
</evidence>
<evidence type="ECO:0000313" key="4">
    <source>
        <dbReference type="Proteomes" id="UP001620626"/>
    </source>
</evidence>
<dbReference type="Proteomes" id="UP001620626">
    <property type="component" value="Unassembled WGS sequence"/>
</dbReference>
<reference evidence="3 4" key="1">
    <citation type="submission" date="2024-10" db="EMBL/GenBank/DDBJ databases">
        <authorList>
            <person name="Kim D."/>
        </authorList>
    </citation>
    <scope>NUCLEOTIDE SEQUENCE [LARGE SCALE GENOMIC DNA]</scope>
    <source>
        <strain evidence="3">BH-2024</strain>
    </source>
</reference>
<gene>
    <name evidence="3" type="ORF">niasHT_032831</name>
</gene>